<comment type="similarity">
    <text evidence="1">Belongs to the argonaute family. Ago subfamily.</text>
</comment>
<dbReference type="CDD" id="cd02846">
    <property type="entry name" value="PAZ_argonaute_like"/>
    <property type="match status" value="1"/>
</dbReference>
<dbReference type="GO" id="GO:0003723">
    <property type="term" value="F:RNA binding"/>
    <property type="evidence" value="ECO:0007669"/>
    <property type="project" value="InterPro"/>
</dbReference>
<dbReference type="GO" id="GO:0051607">
    <property type="term" value="P:defense response to virus"/>
    <property type="evidence" value="ECO:0007669"/>
    <property type="project" value="UniProtKB-ARBA"/>
</dbReference>
<dbReference type="Pfam" id="PF08699">
    <property type="entry name" value="ArgoL1"/>
    <property type="match status" value="1"/>
</dbReference>
<keyword evidence="4" id="KW-0687">Ribonucleoprotein</keyword>
<dbReference type="PANTHER" id="PTHR22891">
    <property type="entry name" value="EUKARYOTIC TRANSLATION INITIATION FACTOR 2C"/>
    <property type="match status" value="1"/>
</dbReference>
<dbReference type="InterPro" id="IPR032474">
    <property type="entry name" value="Argonaute_N"/>
</dbReference>
<feature type="domain" description="Piwi" evidence="7">
    <location>
        <begin position="570"/>
        <end position="878"/>
    </location>
</feature>
<organism evidence="8 9">
    <name type="scientific">Liquidambar formosana</name>
    <name type="common">Formosan gum</name>
    <dbReference type="NCBI Taxonomy" id="63359"/>
    <lineage>
        <taxon>Eukaryota</taxon>
        <taxon>Viridiplantae</taxon>
        <taxon>Streptophyta</taxon>
        <taxon>Embryophyta</taxon>
        <taxon>Tracheophyta</taxon>
        <taxon>Spermatophyta</taxon>
        <taxon>Magnoliopsida</taxon>
        <taxon>eudicotyledons</taxon>
        <taxon>Gunneridae</taxon>
        <taxon>Pentapetalae</taxon>
        <taxon>Saxifragales</taxon>
        <taxon>Altingiaceae</taxon>
        <taxon>Liquidambar</taxon>
    </lineage>
</organism>
<dbReference type="SMART" id="SM01163">
    <property type="entry name" value="DUF1785"/>
    <property type="match status" value="1"/>
</dbReference>
<evidence type="ECO:0000313" key="9">
    <source>
        <dbReference type="Proteomes" id="UP001415857"/>
    </source>
</evidence>
<evidence type="ECO:0000256" key="2">
    <source>
        <dbReference type="ARBA" id="ARBA00022491"/>
    </source>
</evidence>
<dbReference type="Pfam" id="PF16486">
    <property type="entry name" value="ArgoN"/>
    <property type="match status" value="1"/>
</dbReference>
<dbReference type="EMBL" id="JBBPBK010000372">
    <property type="protein sequence ID" value="KAK9265532.1"/>
    <property type="molecule type" value="Genomic_DNA"/>
</dbReference>
<protein>
    <submittedName>
        <fullName evidence="8">Uncharacterized protein</fullName>
    </submittedName>
</protein>
<dbReference type="InterPro" id="IPR003165">
    <property type="entry name" value="Piwi"/>
</dbReference>
<evidence type="ECO:0000256" key="4">
    <source>
        <dbReference type="ARBA" id="ARBA00023274"/>
    </source>
</evidence>
<dbReference type="GO" id="GO:0031047">
    <property type="term" value="P:regulatory ncRNA-mediated gene silencing"/>
    <property type="evidence" value="ECO:0007669"/>
    <property type="project" value="UniProtKB-KW"/>
</dbReference>
<evidence type="ECO:0000256" key="5">
    <source>
        <dbReference type="SAM" id="MobiDB-lite"/>
    </source>
</evidence>
<proteinExistence type="inferred from homology"/>
<dbReference type="Gene3D" id="3.40.50.2300">
    <property type="match status" value="1"/>
</dbReference>
<evidence type="ECO:0000313" key="8">
    <source>
        <dbReference type="EMBL" id="KAK9265532.1"/>
    </source>
</evidence>
<dbReference type="PROSITE" id="PS50821">
    <property type="entry name" value="PAZ"/>
    <property type="match status" value="1"/>
</dbReference>
<dbReference type="Pfam" id="PF02171">
    <property type="entry name" value="Piwi"/>
    <property type="match status" value="1"/>
</dbReference>
<dbReference type="InterPro" id="IPR045246">
    <property type="entry name" value="Piwi_ago-like"/>
</dbReference>
<dbReference type="Gene3D" id="3.30.420.10">
    <property type="entry name" value="Ribonuclease H-like superfamily/Ribonuclease H"/>
    <property type="match status" value="1"/>
</dbReference>
<evidence type="ECO:0000256" key="1">
    <source>
        <dbReference type="ARBA" id="ARBA00008201"/>
    </source>
</evidence>
<dbReference type="InterPro" id="IPR003100">
    <property type="entry name" value="PAZ_dom"/>
</dbReference>
<dbReference type="InterPro" id="IPR014811">
    <property type="entry name" value="ArgoL1"/>
</dbReference>
<dbReference type="AlphaFoldDB" id="A0AAP0N1I3"/>
<dbReference type="InterPro" id="IPR036397">
    <property type="entry name" value="RNaseH_sf"/>
</dbReference>
<keyword evidence="2" id="KW-0678">Repressor</keyword>
<keyword evidence="9" id="KW-1185">Reference proteome</keyword>
<keyword evidence="3" id="KW-0943">RNA-mediated gene silencing</keyword>
<sequence>MDSSEVPKVLPPASVLPQNVVPSHIQPKHSTEPTEKLSRPKRVPMTRPGTGSKGKKISLISNHFKACITNSRSHFFHYSVSLFYENGHPVYGKDIARKIMNKVHQTYDTELASKDFAYNGDKSLYTVGPLPYNKLEFIVVLDNVSLNRTARDGIQCGNGSPNENERKRLRRASQARIFKVEINFVAKIPMQTIINALHGQESEIFQDDLRVLDIILSQHAAKRGCLLVHQSFLLNEPRNFMDLGSGVLGCRGFHSSFQATQSGLSLNIDLSTTTIVQPGPLIDFLLASQDVTDPFQIDWTKAKRTLKNLRIKVEPSNIEFKISGVSERPCREQKFSITSSKLGDNNGDVQTVDVTVYDYFVNHRSIVLHYSGSLPCIDVGKPTRPIYYPVELCSLVSLQHYKKELSIHQRSSLAEKSSQKPQEKIRILTDVLKSNNYNADPMLHSCGISINTQFTRVEGRVLSPPKLKVGSEEYIIPQHGQWSFYDKKLVEPTRIKHWAVVSFSALCDIQIIHHLCDDLSKFSEMKGIFMDPPVGVFEENPQFRRAPPAVRVEKMFERMKLQFPEGLPHFIICLLPDRMNSDLYGSWKRKTLIDLGISNQCLVPIRGNKHYLTNLILKINVKLGGLNFLLAAEHSQKIPLVSKIPTIVFGMDVSHHSPHQFDVPSIAAVVSSRQWPLISRYRASVRTQLPKVEMIDSLFKPISENKDSGIVRELLMDFYVSSGRRKPTHIIIFRDGVGRSQFNQVLNIELGQIIEACKFLDESWSPKFTVIVAVKNHHTKFFQSRSPDNVPPGTTIDSKVCHPRNNDFYMCAHAGKVGTTRPTHYHVLLDEIGFSIDDLQEFIHSLSYVSQRSTMAISEVAPVRYAHLAATQTSQFMKFEDMLKTSSSQGELTSSGCTPIPELPTLHKNVCSSMFFC</sequence>
<feature type="domain" description="PAZ" evidence="6">
    <location>
        <begin position="280"/>
        <end position="397"/>
    </location>
</feature>
<dbReference type="Proteomes" id="UP001415857">
    <property type="component" value="Unassembled WGS sequence"/>
</dbReference>
<dbReference type="InterPro" id="IPR032472">
    <property type="entry name" value="ArgoL2"/>
</dbReference>
<accession>A0AAP0N1I3</accession>
<evidence type="ECO:0000259" key="7">
    <source>
        <dbReference type="PROSITE" id="PS50822"/>
    </source>
</evidence>
<dbReference type="Pfam" id="PF02170">
    <property type="entry name" value="PAZ"/>
    <property type="match status" value="1"/>
</dbReference>
<reference evidence="8 9" key="1">
    <citation type="journal article" date="2024" name="Plant J.">
        <title>Genome sequences and population genomics reveal climatic adaptation and genomic divergence between two closely related sweetgum species.</title>
        <authorList>
            <person name="Xu W.Q."/>
            <person name="Ren C.Q."/>
            <person name="Zhang X.Y."/>
            <person name="Comes H.P."/>
            <person name="Liu X.H."/>
            <person name="Li Y.G."/>
            <person name="Kettle C.J."/>
            <person name="Jalonen R."/>
            <person name="Gaisberger H."/>
            <person name="Ma Y.Z."/>
            <person name="Qiu Y.X."/>
        </authorList>
    </citation>
    <scope>NUCLEOTIDE SEQUENCE [LARGE SCALE GENOMIC DNA]</scope>
    <source>
        <strain evidence="8">Hangzhou</strain>
    </source>
</reference>
<dbReference type="InterPro" id="IPR036085">
    <property type="entry name" value="PAZ_dom_sf"/>
</dbReference>
<dbReference type="SUPFAM" id="SSF101690">
    <property type="entry name" value="PAZ domain"/>
    <property type="match status" value="1"/>
</dbReference>
<dbReference type="FunFam" id="3.30.420.10:FF:000091">
    <property type="entry name" value="Protein argonaute 3"/>
    <property type="match status" value="1"/>
</dbReference>
<evidence type="ECO:0000259" key="6">
    <source>
        <dbReference type="PROSITE" id="PS50821"/>
    </source>
</evidence>
<dbReference type="SMART" id="SM00950">
    <property type="entry name" value="Piwi"/>
    <property type="match status" value="1"/>
</dbReference>
<dbReference type="InterPro" id="IPR012337">
    <property type="entry name" value="RNaseH-like_sf"/>
</dbReference>
<dbReference type="Gene3D" id="2.170.260.10">
    <property type="entry name" value="paz domain"/>
    <property type="match status" value="1"/>
</dbReference>
<dbReference type="Pfam" id="PF16488">
    <property type="entry name" value="ArgoL2"/>
    <property type="match status" value="1"/>
</dbReference>
<name>A0AAP0N1I3_LIQFO</name>
<dbReference type="GO" id="GO:1990904">
    <property type="term" value="C:ribonucleoprotein complex"/>
    <property type="evidence" value="ECO:0007669"/>
    <property type="project" value="UniProtKB-KW"/>
</dbReference>
<feature type="compositionally biased region" description="Basic and acidic residues" evidence="5">
    <location>
        <begin position="29"/>
        <end position="38"/>
    </location>
</feature>
<dbReference type="PROSITE" id="PS50822">
    <property type="entry name" value="PIWI"/>
    <property type="match status" value="1"/>
</dbReference>
<gene>
    <name evidence="8" type="ORF">L1049_001715</name>
</gene>
<dbReference type="CDD" id="cd04657">
    <property type="entry name" value="Piwi_ago-like"/>
    <property type="match status" value="1"/>
</dbReference>
<comment type="caution">
    <text evidence="8">The sequence shown here is derived from an EMBL/GenBank/DDBJ whole genome shotgun (WGS) entry which is preliminary data.</text>
</comment>
<evidence type="ECO:0000256" key="3">
    <source>
        <dbReference type="ARBA" id="ARBA00023158"/>
    </source>
</evidence>
<dbReference type="SUPFAM" id="SSF53098">
    <property type="entry name" value="Ribonuclease H-like"/>
    <property type="match status" value="1"/>
</dbReference>
<feature type="region of interest" description="Disordered" evidence="5">
    <location>
        <begin position="1"/>
        <end position="54"/>
    </location>
</feature>